<reference evidence="2" key="1">
    <citation type="journal article" date="2021" name="bioRxiv">
        <title>Identification of Pectobacterium species isolated from the soft rot of tetecho (Neobuxbaumia tetetzo), a columnar cactus, and associated metagenomics.</title>
        <authorList>
            <person name="Vargas-Peralta D."/>
            <person name="Narvaez-Barragan D.A."/>
            <person name="de Sandozequi A."/>
            <person name="Romero-Gutierrez M.F."/>
            <person name="Segovia L."/>
            <person name="Martinez-Anaya C."/>
            <person name="Alcaraz L.D."/>
            <person name="de la Torre Almaraz R."/>
        </authorList>
    </citation>
    <scope>NUCLEOTIDE SEQUENCE</scope>
    <source>
        <strain evidence="2">A3</strain>
    </source>
</reference>
<dbReference type="AlphaFoldDB" id="A0AAW4P2V3"/>
<dbReference type="Pfam" id="PF10137">
    <property type="entry name" value="CAP12-PCTIR_TIR"/>
    <property type="match status" value="1"/>
</dbReference>
<reference evidence="2" key="2">
    <citation type="submission" date="2021-01" db="EMBL/GenBank/DDBJ databases">
        <authorList>
            <person name="Vargas Peralta D."/>
        </authorList>
    </citation>
    <scope>NUCLEOTIDE SEQUENCE</scope>
    <source>
        <strain evidence="2">A3</strain>
    </source>
</reference>
<dbReference type="PIRSF" id="PIRSF032620">
    <property type="entry name" value="UCP032620"/>
    <property type="match status" value="1"/>
</dbReference>
<name>A0AAW4P2V3_9GAMM</name>
<organism evidence="2 3">
    <name type="scientific">Pectobacterium polaris</name>
    <dbReference type="NCBI Taxonomy" id="2042057"/>
    <lineage>
        <taxon>Bacteria</taxon>
        <taxon>Pseudomonadati</taxon>
        <taxon>Pseudomonadota</taxon>
        <taxon>Gammaproteobacteria</taxon>
        <taxon>Enterobacterales</taxon>
        <taxon>Pectobacteriaceae</taxon>
        <taxon>Pectobacterium</taxon>
    </lineage>
</organism>
<proteinExistence type="predicted"/>
<evidence type="ECO:0000313" key="3">
    <source>
        <dbReference type="Proteomes" id="UP000696310"/>
    </source>
</evidence>
<feature type="domain" description="CD-NTase-associated protein 12/Pycsar effector protein TIR" evidence="1">
    <location>
        <begin position="133"/>
        <end position="251"/>
    </location>
</feature>
<dbReference type="RefSeq" id="WP_219680591.1">
    <property type="nucleotide sequence ID" value="NZ_JAESHX010000078.1"/>
</dbReference>
<sequence length="277" mass="31071">MFYHVVIEEKNKSSKSYGEHKTDLTKEQLLARFVEPYDYGKPITLNGKTIELKNIDRFTVKATDNPIEQYALEIKNRRRNSDIVFIGGPSDVEQAVIDAKDVSDDFITGPAGSKKEFTTTRSSLTGNGYDHNKVFIVHGHDVAAKTKAARFVERLGFEAVILHEQISSGRTIIEKIEEFTQVGFAIVLYTPDDVGNAKGLSENLKLRARQNVIFEHGYLIGKLGREKVIALVDGDIELPNDISGVVFTKMDEADAWHLSVAREMKHVGFTIDMNKLI</sequence>
<protein>
    <submittedName>
        <fullName evidence="2">Nucleotide-binding protein</fullName>
    </submittedName>
</protein>
<dbReference type="InterPro" id="IPR019302">
    <property type="entry name" value="CAP12/PCTIR_TIR_dom"/>
</dbReference>
<evidence type="ECO:0000313" key="2">
    <source>
        <dbReference type="EMBL" id="MBW5893678.1"/>
    </source>
</evidence>
<dbReference type="InterPro" id="IPR014571">
    <property type="entry name" value="UCP032620"/>
</dbReference>
<comment type="caution">
    <text evidence="2">The sequence shown here is derived from an EMBL/GenBank/DDBJ whole genome shotgun (WGS) entry which is preliminary data.</text>
</comment>
<dbReference type="Proteomes" id="UP000696310">
    <property type="component" value="Unassembled WGS sequence"/>
</dbReference>
<dbReference type="GO" id="GO:0050135">
    <property type="term" value="F:NADP+ nucleosidase activity"/>
    <property type="evidence" value="ECO:0007669"/>
    <property type="project" value="InterPro"/>
</dbReference>
<accession>A0AAW4P2V3</accession>
<evidence type="ECO:0000259" key="1">
    <source>
        <dbReference type="Pfam" id="PF10137"/>
    </source>
</evidence>
<dbReference type="EMBL" id="JAESHX010000078">
    <property type="protein sequence ID" value="MBW5893678.1"/>
    <property type="molecule type" value="Genomic_DNA"/>
</dbReference>
<gene>
    <name evidence="2" type="ORF">IM880_15795</name>
</gene>